<dbReference type="RefSeq" id="WP_120523496.1">
    <property type="nucleotide sequence ID" value="NZ_JABFJV010000035.1"/>
</dbReference>
<dbReference type="SUPFAM" id="SSF53335">
    <property type="entry name" value="S-adenosyl-L-methionine-dependent methyltransferases"/>
    <property type="match status" value="1"/>
</dbReference>
<dbReference type="PANTHER" id="PTHR43591">
    <property type="entry name" value="METHYLTRANSFERASE"/>
    <property type="match status" value="1"/>
</dbReference>
<keyword evidence="3" id="KW-1185">Reference proteome</keyword>
<proteinExistence type="predicted"/>
<dbReference type="Pfam" id="PF08241">
    <property type="entry name" value="Methyltransf_11"/>
    <property type="match status" value="1"/>
</dbReference>
<feature type="domain" description="Methyltransferase type 11" evidence="1">
    <location>
        <begin position="49"/>
        <end position="150"/>
    </location>
</feature>
<dbReference type="EMBL" id="JABFJV010000035">
    <property type="protein sequence ID" value="NOK33332.1"/>
    <property type="molecule type" value="Genomic_DNA"/>
</dbReference>
<dbReference type="InterPro" id="IPR013216">
    <property type="entry name" value="Methyltransf_11"/>
</dbReference>
<evidence type="ECO:0000313" key="2">
    <source>
        <dbReference type="EMBL" id="NOK33332.1"/>
    </source>
</evidence>
<accession>A0A3A8IXF9</accession>
<protein>
    <submittedName>
        <fullName evidence="2">Class I SAM-dependent methyltransferase</fullName>
    </submittedName>
</protein>
<comment type="caution">
    <text evidence="2">The sequence shown here is derived from an EMBL/GenBank/DDBJ whole genome shotgun (WGS) entry which is preliminary data.</text>
</comment>
<sequence length="280" mass="30641">MIDIKNTYYTEQHWDGVASVRVFDSTACSRALINTLRGRSGELAGRRVLDVGTGGGTLVIDLVRHGAEAVGIDVSSVGIEAASRNADAVLGVGEERARLRFLKMDAHSLEFASASFDVVTFLKAIWVLPDAPACLAECHRVLAPGGRMVIQLWGDMEESELLVVGSESVRKFVPSLEMPDGARSVFRYTPEYVEQLLADAGFSGFECTTYQARFEFSHADAFWELFRSVAGTAYYAYASQPAEVKKAISAAWEERSRLFRNDSGNVVLPLEWSIATAVKA</sequence>
<dbReference type="Gene3D" id="3.40.50.150">
    <property type="entry name" value="Vaccinia Virus protein VP39"/>
    <property type="match status" value="1"/>
</dbReference>
<organism evidence="2 3">
    <name type="scientific">Corallococcus exercitus</name>
    <dbReference type="NCBI Taxonomy" id="2316736"/>
    <lineage>
        <taxon>Bacteria</taxon>
        <taxon>Pseudomonadati</taxon>
        <taxon>Myxococcota</taxon>
        <taxon>Myxococcia</taxon>
        <taxon>Myxococcales</taxon>
        <taxon>Cystobacterineae</taxon>
        <taxon>Myxococcaceae</taxon>
        <taxon>Corallococcus</taxon>
    </lineage>
</organism>
<gene>
    <name evidence="2" type="ORF">HMI49_09005</name>
</gene>
<dbReference type="OrthoDB" id="9786194at2"/>
<dbReference type="InterPro" id="IPR029063">
    <property type="entry name" value="SAM-dependent_MTases_sf"/>
</dbReference>
<keyword evidence="2" id="KW-0808">Transferase</keyword>
<dbReference type="PANTHER" id="PTHR43591:SF24">
    <property type="entry name" value="2-METHOXY-6-POLYPRENYL-1,4-BENZOQUINOL METHYLASE, MITOCHONDRIAL"/>
    <property type="match status" value="1"/>
</dbReference>
<dbReference type="GO" id="GO:0008757">
    <property type="term" value="F:S-adenosylmethionine-dependent methyltransferase activity"/>
    <property type="evidence" value="ECO:0007669"/>
    <property type="project" value="InterPro"/>
</dbReference>
<dbReference type="CDD" id="cd02440">
    <property type="entry name" value="AdoMet_MTases"/>
    <property type="match status" value="1"/>
</dbReference>
<name>A0A3A8IXF9_9BACT</name>
<evidence type="ECO:0000313" key="3">
    <source>
        <dbReference type="Proteomes" id="UP000563426"/>
    </source>
</evidence>
<reference evidence="2 3" key="1">
    <citation type="submission" date="2020-05" db="EMBL/GenBank/DDBJ databases">
        <authorList>
            <person name="Whitworth D."/>
        </authorList>
    </citation>
    <scope>NUCLEOTIDE SEQUENCE [LARGE SCALE GENOMIC DNA]</scope>
    <source>
        <strain evidence="2 3">AB043B</strain>
    </source>
</reference>
<keyword evidence="2" id="KW-0489">Methyltransferase</keyword>
<evidence type="ECO:0000259" key="1">
    <source>
        <dbReference type="Pfam" id="PF08241"/>
    </source>
</evidence>
<dbReference type="AlphaFoldDB" id="A0A3A8IXF9"/>
<dbReference type="GO" id="GO:0032259">
    <property type="term" value="P:methylation"/>
    <property type="evidence" value="ECO:0007669"/>
    <property type="project" value="UniProtKB-KW"/>
</dbReference>
<dbReference type="Proteomes" id="UP000563426">
    <property type="component" value="Unassembled WGS sequence"/>
</dbReference>